<dbReference type="Proteomes" id="UP001189429">
    <property type="component" value="Unassembled WGS sequence"/>
</dbReference>
<feature type="region of interest" description="Disordered" evidence="1">
    <location>
        <begin position="305"/>
        <end position="358"/>
    </location>
</feature>
<gene>
    <name evidence="2" type="ORF">PCOR1329_LOCUS81974</name>
</gene>
<name>A0ABN9Y2P2_9DINO</name>
<feature type="region of interest" description="Disordered" evidence="1">
    <location>
        <begin position="1"/>
        <end position="33"/>
    </location>
</feature>
<accession>A0ABN9Y2P2</accession>
<evidence type="ECO:0000313" key="3">
    <source>
        <dbReference type="Proteomes" id="UP001189429"/>
    </source>
</evidence>
<keyword evidence="3" id="KW-1185">Reference proteome</keyword>
<comment type="caution">
    <text evidence="2">The sequence shown here is derived from an EMBL/GenBank/DDBJ whole genome shotgun (WGS) entry which is preliminary data.</text>
</comment>
<evidence type="ECO:0000256" key="1">
    <source>
        <dbReference type="SAM" id="MobiDB-lite"/>
    </source>
</evidence>
<sequence length="924" mass="99069">MSESRDRVRPNDPRGERHGTNQPYVGGGSERVEQSASNLFDELRGCEEETAPFQDWQGIPMPALSDELAVGGDGVGVASGAEIILAVLAATGELNARLHGRAPIDGVMGLRCPGDRTGQGQGKGELVAVEVDWLSLATARVGINPADSDAQRKAERELMAGKHQCRVCVSLLFQNSRSGCPFDGKPVVAEGVAAAVNAWADLECDRRIDRLRRLPLRAHGSLRRRNQPLRDPTIHGQALSIAWGELQGSAQATGKGARPRPDYIALVLLAPVNVTGARAGMQKVVAANDKGAPRALGMPDRAVYSVPRSGGGKKQMPGAQTGTWRQPPGDAVYVVGGPRDAPMPDAGPPAGDAPSERGSLASWAMPSASDVAAMPAEIVSAIAGDLARRDPWAAGPGLQSGMRGAWAPASILRDAADDMGVRAFDLRQHMTVMNQQPGLVAGMRATGPFVAPRQLGRANGSPPAGSSAGDRPPPGHGLHSSIMELRCHLQSQVPWFPEFFAKRDNAPVVGECASDSFSFYKPRGLANETAPCDVVALGRDGRAAILQCESNLAAGAGWPGRVLLWAVFRDGLAARRESVSCGEYMRIRSAWAAREGQTSLVWPEFRVFVTGAAHRVWFEVVNAIASAAAQECLLMFQRVFAILGSISAFTASVGQLPTETSFQVPDLWVIDRDPFVNEERKARRASWGGTAMAQGLIAWTLDMRRRKSLRVADIARARSPMNEAAVSVAGKIRAMLAGKLSMLVGVGSNFNLLGFARPVYSAMPREADARATQMEYLAVYIAAGSGKRRLRDAWSRTPARARASTPTLDQWGAQIFAAVGVARGRWRRSDKRRGKSDVRRLYYLRMPICRAGGWGAFLQGMVAFIPRLVAVPFNFLGGPEPSLAMAAAEEELPDFDEDNDKEAKEEPKEGDDKKKGSYANIHAT</sequence>
<protein>
    <submittedName>
        <fullName evidence="2">Uncharacterized protein</fullName>
    </submittedName>
</protein>
<reference evidence="2" key="1">
    <citation type="submission" date="2023-10" db="EMBL/GenBank/DDBJ databases">
        <authorList>
            <person name="Chen Y."/>
            <person name="Shah S."/>
            <person name="Dougan E. K."/>
            <person name="Thang M."/>
            <person name="Chan C."/>
        </authorList>
    </citation>
    <scope>NUCLEOTIDE SEQUENCE [LARGE SCALE GENOMIC DNA]</scope>
</reference>
<evidence type="ECO:0000313" key="2">
    <source>
        <dbReference type="EMBL" id="CAK0906758.1"/>
    </source>
</evidence>
<dbReference type="EMBL" id="CAUYUJ010021740">
    <property type="protein sequence ID" value="CAK0906758.1"/>
    <property type="molecule type" value="Genomic_DNA"/>
</dbReference>
<organism evidence="2 3">
    <name type="scientific">Prorocentrum cordatum</name>
    <dbReference type="NCBI Taxonomy" id="2364126"/>
    <lineage>
        <taxon>Eukaryota</taxon>
        <taxon>Sar</taxon>
        <taxon>Alveolata</taxon>
        <taxon>Dinophyceae</taxon>
        <taxon>Prorocentrales</taxon>
        <taxon>Prorocentraceae</taxon>
        <taxon>Prorocentrum</taxon>
    </lineage>
</organism>
<feature type="region of interest" description="Disordered" evidence="1">
    <location>
        <begin position="886"/>
        <end position="924"/>
    </location>
</feature>
<feature type="compositionally biased region" description="Low complexity" evidence="1">
    <location>
        <begin position="336"/>
        <end position="353"/>
    </location>
</feature>
<feature type="region of interest" description="Disordered" evidence="1">
    <location>
        <begin position="451"/>
        <end position="480"/>
    </location>
</feature>
<proteinExistence type="predicted"/>
<feature type="compositionally biased region" description="Basic and acidic residues" evidence="1">
    <location>
        <begin position="901"/>
        <end position="915"/>
    </location>
</feature>
<feature type="compositionally biased region" description="Basic and acidic residues" evidence="1">
    <location>
        <begin position="1"/>
        <end position="19"/>
    </location>
</feature>
<feature type="compositionally biased region" description="Acidic residues" evidence="1">
    <location>
        <begin position="888"/>
        <end position="900"/>
    </location>
</feature>
<feature type="non-terminal residue" evidence="2">
    <location>
        <position position="924"/>
    </location>
</feature>